<keyword evidence="3" id="KW-1185">Reference proteome</keyword>
<protein>
    <submittedName>
        <fullName evidence="2">Phosphopeptide-binding protein</fullName>
    </submittedName>
</protein>
<evidence type="ECO:0000313" key="2">
    <source>
        <dbReference type="EMBL" id="VEP16189.1"/>
    </source>
</evidence>
<gene>
    <name evidence="2" type="ORF">H1P_4170004</name>
</gene>
<proteinExistence type="predicted"/>
<name>A0A563VXP3_9CYAN</name>
<accession>A0A563VXP3</accession>
<dbReference type="EMBL" id="CAACVJ010000354">
    <property type="protein sequence ID" value="VEP16189.1"/>
    <property type="molecule type" value="Genomic_DNA"/>
</dbReference>
<dbReference type="Gene3D" id="2.60.200.20">
    <property type="match status" value="1"/>
</dbReference>
<dbReference type="InterPro" id="IPR000253">
    <property type="entry name" value="FHA_dom"/>
</dbReference>
<feature type="domain" description="FHA" evidence="1">
    <location>
        <begin position="88"/>
        <end position="147"/>
    </location>
</feature>
<dbReference type="SUPFAM" id="SSF49879">
    <property type="entry name" value="SMAD/FHA domain"/>
    <property type="match status" value="1"/>
</dbReference>
<dbReference type="InterPro" id="IPR008984">
    <property type="entry name" value="SMAD_FHA_dom_sf"/>
</dbReference>
<reference evidence="2 3" key="1">
    <citation type="submission" date="2019-01" db="EMBL/GenBank/DDBJ databases">
        <authorList>
            <person name="Brito A."/>
        </authorList>
    </citation>
    <scope>NUCLEOTIDE SEQUENCE [LARGE SCALE GENOMIC DNA]</scope>
    <source>
        <strain evidence="2">1</strain>
    </source>
</reference>
<dbReference type="PROSITE" id="PS50006">
    <property type="entry name" value="FHA_DOMAIN"/>
    <property type="match status" value="1"/>
</dbReference>
<dbReference type="OrthoDB" id="483766at2"/>
<organism evidence="2 3">
    <name type="scientific">Hyella patelloides LEGE 07179</name>
    <dbReference type="NCBI Taxonomy" id="945734"/>
    <lineage>
        <taxon>Bacteria</taxon>
        <taxon>Bacillati</taxon>
        <taxon>Cyanobacteriota</taxon>
        <taxon>Cyanophyceae</taxon>
        <taxon>Pleurocapsales</taxon>
        <taxon>Hyellaceae</taxon>
        <taxon>Hyella</taxon>
    </lineage>
</organism>
<dbReference type="Pfam" id="PF00498">
    <property type="entry name" value="FHA"/>
    <property type="match status" value="1"/>
</dbReference>
<dbReference type="AlphaFoldDB" id="A0A563VXP3"/>
<evidence type="ECO:0000313" key="3">
    <source>
        <dbReference type="Proteomes" id="UP000320055"/>
    </source>
</evidence>
<evidence type="ECO:0000259" key="1">
    <source>
        <dbReference type="PROSITE" id="PS50006"/>
    </source>
</evidence>
<dbReference type="Proteomes" id="UP000320055">
    <property type="component" value="Unassembled WGS sequence"/>
</dbReference>
<sequence length="203" mass="22696">MIKTHRCSEPSCSFFNQVLPHNAKICPMCGTSLTQAVQPPAMVASTAHHVQTSTPSPQHSSTINNQERPQLKLLHQSKQSFVLPRESGVIGRKSQAGDMRPDIDLTGLPHAGIISRTHAYLYWDIAQKAYMIVDNSRNGSHLNNNLLPRGTPHSLSHGDKLQLGQDGLICLQIELIYDLIMKQSLNRNKFFDVRDWNTIRVPA</sequence>